<name>A0A2H1VN36_SPOFR</name>
<evidence type="ECO:0000256" key="1">
    <source>
        <dbReference type="SAM" id="MobiDB-lite"/>
    </source>
</evidence>
<proteinExistence type="predicted"/>
<evidence type="ECO:0000313" key="2">
    <source>
        <dbReference type="EMBL" id="SOQ42218.1"/>
    </source>
</evidence>
<reference evidence="2" key="1">
    <citation type="submission" date="2016-07" db="EMBL/GenBank/DDBJ databases">
        <authorList>
            <person name="Bretaudeau A."/>
        </authorList>
    </citation>
    <scope>NUCLEOTIDE SEQUENCE</scope>
    <source>
        <strain evidence="2">Rice</strain>
        <tissue evidence="2">Whole body</tissue>
    </source>
</reference>
<accession>A0A2H1VN36</accession>
<sequence length="288" mass="32899">MQCAQEEQRVNFPKKRRILEPGEVISGPDRILCQQSYYQHDERNKTISIAQFTLHIIVYVYEFGKGFRGPKLSSPSAPRACKLIEVPFCTLCTEITGIPKQPPACSLFANVVFLREIHHRQTQLPVRTSHIVEHPFVMLQLQRLRAIIPPPTFASGIEKLLDFDVCFILTPAPRFGMQQHVCPSLLTWPASHLRRRSLHWHSHSCLLSTNLGVYLNTRPYSRPRPSGSGHSRSCDISTRSHSDLGLSRHLSDYNRAGWCGRPGHLLWARHANWLARREGLHVLNLNTP</sequence>
<organism evidence="2">
    <name type="scientific">Spodoptera frugiperda</name>
    <name type="common">Fall armyworm</name>
    <dbReference type="NCBI Taxonomy" id="7108"/>
    <lineage>
        <taxon>Eukaryota</taxon>
        <taxon>Metazoa</taxon>
        <taxon>Ecdysozoa</taxon>
        <taxon>Arthropoda</taxon>
        <taxon>Hexapoda</taxon>
        <taxon>Insecta</taxon>
        <taxon>Pterygota</taxon>
        <taxon>Neoptera</taxon>
        <taxon>Endopterygota</taxon>
        <taxon>Lepidoptera</taxon>
        <taxon>Glossata</taxon>
        <taxon>Ditrysia</taxon>
        <taxon>Noctuoidea</taxon>
        <taxon>Noctuidae</taxon>
        <taxon>Amphipyrinae</taxon>
        <taxon>Spodoptera</taxon>
    </lineage>
</organism>
<protein>
    <submittedName>
        <fullName evidence="2">SFRICE_006017</fullName>
    </submittedName>
</protein>
<feature type="region of interest" description="Disordered" evidence="1">
    <location>
        <begin position="222"/>
        <end position="242"/>
    </location>
</feature>
<dbReference type="EMBL" id="ODYU01003437">
    <property type="protein sequence ID" value="SOQ42218.1"/>
    <property type="molecule type" value="Genomic_DNA"/>
</dbReference>
<gene>
    <name evidence="2" type="ORF">SFRICE_006017</name>
</gene>
<dbReference type="AlphaFoldDB" id="A0A2H1VN36"/>
<feature type="compositionally biased region" description="Low complexity" evidence="1">
    <location>
        <begin position="222"/>
        <end position="231"/>
    </location>
</feature>